<organism evidence="3 4">
    <name type="scientific">Marchantia polymorpha subsp. ruderalis</name>
    <dbReference type="NCBI Taxonomy" id="1480154"/>
    <lineage>
        <taxon>Eukaryota</taxon>
        <taxon>Viridiplantae</taxon>
        <taxon>Streptophyta</taxon>
        <taxon>Embryophyta</taxon>
        <taxon>Marchantiophyta</taxon>
        <taxon>Marchantiopsida</taxon>
        <taxon>Marchantiidae</taxon>
        <taxon>Marchantiales</taxon>
        <taxon>Marchantiaceae</taxon>
        <taxon>Marchantia</taxon>
    </lineage>
</organism>
<sequence>MQKGWGEITSEEKSEAQTLEEETQDALNLDGQNLDIENLELQINNDEVRQALLDHEVEAEVEVRPPPRQVRRDEDETHRMRRVEDIPRRIQHEDEPRRIPRDDDEPLRFREDDPHRMIHEDDPRRLQREEISEDKPHHDRSLREPPPTQILVKDNRTRAAPVLYLDTSLPPDHPCQGFTFPPPPADKKRTGPRPCPVCYLPVDQAIKAMPPGPTRTPVLKHLTYIREPEIADVLSTGSGSEFGGHPTLEDRAQSYTIRENMAVHCGFVKGSDPGVGTGYDISEEDRAEMHKCGGVVVGSAIFGNYDDIQQPANISAEAKANVCFFMFIDEETGRALLTNADLRSTRKIGLWRLVVVKNLPYTDARRTGKIPKLLIHRLFPNARYSLWVDGKLQLVVDPYQILERFLWRTNDTIAISRHYKRFDVFVEAEANKAAGKYDNATIDAQVDFYRSEGMTPYSEEKLPITSDVPEGCVIIREHTPLSNLFGCLWFNEVDRFTSRDQISFGIVRDKMMAQVPWRINMFLDCERRNFVVQGYHRDVLEQKMQQQAGGTAKDPKSDSISTQHRLSRSRRLRSSGPSYASFTAHACVEASIMLPKQAGMKAVVSSFYMRWVSETTITLLPSLAPASSVSPQSVTVHSVLLLTQSIHLPMPLLLISTIPVIHRTEHHRSTFFEAGLRCTPA</sequence>
<proteinExistence type="predicted"/>
<dbReference type="InterPro" id="IPR006852">
    <property type="entry name" value="TOD1_MUCI70"/>
</dbReference>
<evidence type="ECO:0000256" key="1">
    <source>
        <dbReference type="SAM" id="MobiDB-lite"/>
    </source>
</evidence>
<keyword evidence="4" id="KW-1185">Reference proteome</keyword>
<evidence type="ECO:0000313" key="3">
    <source>
        <dbReference type="EMBL" id="OAE22866.1"/>
    </source>
</evidence>
<dbReference type="PANTHER" id="PTHR12956:SF38">
    <property type="entry name" value="HEXOSYLTRANSFERASE MUCI70-RELATED"/>
    <property type="match status" value="1"/>
</dbReference>
<comment type="caution">
    <text evidence="3">The sequence shown here is derived from an EMBL/GenBank/DDBJ whole genome shotgun (WGS) entry which is preliminary data.</text>
</comment>
<dbReference type="AlphaFoldDB" id="A0A176VSP9"/>
<dbReference type="EMBL" id="LVLJ01003038">
    <property type="protein sequence ID" value="OAE22866.1"/>
    <property type="molecule type" value="Genomic_DNA"/>
</dbReference>
<name>A0A176VSP9_MARPO</name>
<dbReference type="InterPro" id="IPR048354">
    <property type="entry name" value="TOD1_MUCI70_glycTrfase_dom"/>
</dbReference>
<feature type="domain" description="TOD1/MUCI70 glycosyltransferase-like" evidence="2">
    <location>
        <begin position="222"/>
        <end position="536"/>
    </location>
</feature>
<protein>
    <recommendedName>
        <fullName evidence="2">TOD1/MUCI70 glycosyltransferase-like domain-containing protein</fullName>
    </recommendedName>
</protein>
<feature type="region of interest" description="Disordered" evidence="1">
    <location>
        <begin position="1"/>
        <end position="31"/>
    </location>
</feature>
<feature type="region of interest" description="Disordered" evidence="1">
    <location>
        <begin position="544"/>
        <end position="576"/>
    </location>
</feature>
<dbReference type="Proteomes" id="UP000077202">
    <property type="component" value="Unassembled WGS sequence"/>
</dbReference>
<feature type="compositionally biased region" description="Basic and acidic residues" evidence="1">
    <location>
        <begin position="56"/>
        <end position="143"/>
    </location>
</feature>
<dbReference type="PANTHER" id="PTHR12956">
    <property type="entry name" value="ALKALINE CERAMIDASE-RELATED"/>
    <property type="match status" value="1"/>
</dbReference>
<evidence type="ECO:0000313" key="4">
    <source>
        <dbReference type="Proteomes" id="UP000077202"/>
    </source>
</evidence>
<gene>
    <name evidence="3" type="ORF">AXG93_4139s1090</name>
</gene>
<accession>A0A176VSP9</accession>
<dbReference type="Pfam" id="PF04765">
    <property type="entry name" value="TOD1_MUCI70"/>
    <property type="match status" value="1"/>
</dbReference>
<feature type="region of interest" description="Disordered" evidence="1">
    <location>
        <begin position="56"/>
        <end position="154"/>
    </location>
</feature>
<evidence type="ECO:0000259" key="2">
    <source>
        <dbReference type="Pfam" id="PF04765"/>
    </source>
</evidence>
<reference evidence="3" key="1">
    <citation type="submission" date="2016-03" db="EMBL/GenBank/DDBJ databases">
        <title>Mechanisms controlling the formation of the plant cell surface in tip-growing cells are functionally conserved among land plants.</title>
        <authorList>
            <person name="Honkanen S."/>
            <person name="Jones V.A."/>
            <person name="Morieri G."/>
            <person name="Champion C."/>
            <person name="Hetherington A.J."/>
            <person name="Kelly S."/>
            <person name="Saint-Marcoux D."/>
            <person name="Proust H."/>
            <person name="Prescott H."/>
            <person name="Dolan L."/>
        </authorList>
    </citation>
    <scope>NUCLEOTIDE SEQUENCE [LARGE SCALE GENOMIC DNA]</scope>
    <source>
        <tissue evidence="3">Whole gametophyte</tissue>
    </source>
</reference>